<gene>
    <name evidence="10" type="ORF">BU16DRAFT_458342</name>
</gene>
<dbReference type="GO" id="GO:0005576">
    <property type="term" value="C:extracellular region"/>
    <property type="evidence" value="ECO:0007669"/>
    <property type="project" value="UniProtKB-SubCell"/>
</dbReference>
<proteinExistence type="inferred from homology"/>
<dbReference type="AlphaFoldDB" id="A0A6A6QXT4"/>
<evidence type="ECO:0000256" key="2">
    <source>
        <dbReference type="ARBA" id="ARBA00004613"/>
    </source>
</evidence>
<evidence type="ECO:0000256" key="9">
    <source>
        <dbReference type="SAM" id="SignalP"/>
    </source>
</evidence>
<dbReference type="Pfam" id="PF03664">
    <property type="entry name" value="Glyco_hydro_62"/>
    <property type="match status" value="1"/>
</dbReference>
<dbReference type="Proteomes" id="UP000799750">
    <property type="component" value="Unassembled WGS sequence"/>
</dbReference>
<keyword evidence="7 8" id="KW-0326">Glycosidase</keyword>
<evidence type="ECO:0000313" key="11">
    <source>
        <dbReference type="Proteomes" id="UP000799750"/>
    </source>
</evidence>
<dbReference type="GO" id="GO:0046556">
    <property type="term" value="F:alpha-L-arabinofuranosidase activity"/>
    <property type="evidence" value="ECO:0007669"/>
    <property type="project" value="UniProtKB-UniRule"/>
</dbReference>
<feature type="chain" id="PRO_5025441337" description="Alpha-L-arabinofuranosidase" evidence="9">
    <location>
        <begin position="17"/>
        <end position="354"/>
    </location>
</feature>
<dbReference type="CDD" id="cd08987">
    <property type="entry name" value="GH62"/>
    <property type="match status" value="1"/>
</dbReference>
<dbReference type="EMBL" id="MU004187">
    <property type="protein sequence ID" value="KAF2497265.1"/>
    <property type="molecule type" value="Genomic_DNA"/>
</dbReference>
<dbReference type="GO" id="GO:0046373">
    <property type="term" value="P:L-arabinose metabolic process"/>
    <property type="evidence" value="ECO:0007669"/>
    <property type="project" value="UniProtKB-UniRule"/>
</dbReference>
<dbReference type="EC" id="3.2.1.55" evidence="8"/>
<dbReference type="SUPFAM" id="SSF75005">
    <property type="entry name" value="Arabinanase/levansucrase/invertase"/>
    <property type="match status" value="1"/>
</dbReference>
<keyword evidence="6 8" id="KW-0378">Hydrolase</keyword>
<comment type="similarity">
    <text evidence="3 8">Belongs to the glycosyl hydrolase 62 family.</text>
</comment>
<organism evidence="10 11">
    <name type="scientific">Lophium mytilinum</name>
    <dbReference type="NCBI Taxonomy" id="390894"/>
    <lineage>
        <taxon>Eukaryota</taxon>
        <taxon>Fungi</taxon>
        <taxon>Dikarya</taxon>
        <taxon>Ascomycota</taxon>
        <taxon>Pezizomycotina</taxon>
        <taxon>Dothideomycetes</taxon>
        <taxon>Pleosporomycetidae</taxon>
        <taxon>Mytilinidiales</taxon>
        <taxon>Mytilinidiaceae</taxon>
        <taxon>Lophium</taxon>
    </lineage>
</organism>
<dbReference type="Gene3D" id="2.115.10.20">
    <property type="entry name" value="Glycosyl hydrolase domain, family 43"/>
    <property type="match status" value="1"/>
</dbReference>
<dbReference type="PANTHER" id="PTHR40631">
    <property type="entry name" value="ALPHA-L-ARABINOFURANOSIDASE AXHA-2-RELATED"/>
    <property type="match status" value="1"/>
</dbReference>
<evidence type="ECO:0000256" key="7">
    <source>
        <dbReference type="ARBA" id="ARBA00023295"/>
    </source>
</evidence>
<reference evidence="10" key="1">
    <citation type="journal article" date="2020" name="Stud. Mycol.">
        <title>101 Dothideomycetes genomes: a test case for predicting lifestyles and emergence of pathogens.</title>
        <authorList>
            <person name="Haridas S."/>
            <person name="Albert R."/>
            <person name="Binder M."/>
            <person name="Bloem J."/>
            <person name="Labutti K."/>
            <person name="Salamov A."/>
            <person name="Andreopoulos B."/>
            <person name="Baker S."/>
            <person name="Barry K."/>
            <person name="Bills G."/>
            <person name="Bluhm B."/>
            <person name="Cannon C."/>
            <person name="Castanera R."/>
            <person name="Culley D."/>
            <person name="Daum C."/>
            <person name="Ezra D."/>
            <person name="Gonzalez J."/>
            <person name="Henrissat B."/>
            <person name="Kuo A."/>
            <person name="Liang C."/>
            <person name="Lipzen A."/>
            <person name="Lutzoni F."/>
            <person name="Magnuson J."/>
            <person name="Mondo S."/>
            <person name="Nolan M."/>
            <person name="Ohm R."/>
            <person name="Pangilinan J."/>
            <person name="Park H.-J."/>
            <person name="Ramirez L."/>
            <person name="Alfaro M."/>
            <person name="Sun H."/>
            <person name="Tritt A."/>
            <person name="Yoshinaga Y."/>
            <person name="Zwiers L.-H."/>
            <person name="Turgeon B."/>
            <person name="Goodwin S."/>
            <person name="Spatafora J."/>
            <person name="Crous P."/>
            <person name="Grigoriev I."/>
        </authorList>
    </citation>
    <scope>NUCLEOTIDE SEQUENCE</scope>
    <source>
        <strain evidence="10">CBS 269.34</strain>
    </source>
</reference>
<evidence type="ECO:0000256" key="3">
    <source>
        <dbReference type="ARBA" id="ARBA00007396"/>
    </source>
</evidence>
<name>A0A6A6QXT4_9PEZI</name>
<evidence type="ECO:0000256" key="5">
    <source>
        <dbReference type="ARBA" id="ARBA00022729"/>
    </source>
</evidence>
<evidence type="ECO:0000313" key="10">
    <source>
        <dbReference type="EMBL" id="KAF2497265.1"/>
    </source>
</evidence>
<dbReference type="InterPro" id="IPR005193">
    <property type="entry name" value="GH62_arabinosidase"/>
</dbReference>
<keyword evidence="11" id="KW-1185">Reference proteome</keyword>
<comment type="function">
    <text evidence="8">Alpha-L-arabinofuranosidase involved in the hydrolysis of xylan, a major structural heterogeneous polysaccharide found in plant biomass representing the second most abundant polysaccharide in the biosphere, after cellulose.</text>
</comment>
<protein>
    <recommendedName>
        <fullName evidence="8">Alpha-L-arabinofuranosidase</fullName>
        <ecNumber evidence="8">3.2.1.55</ecNumber>
    </recommendedName>
</protein>
<keyword evidence="5 8" id="KW-0732">Signal</keyword>
<comment type="catalytic activity">
    <reaction evidence="1 8">
        <text>Hydrolysis of terminal non-reducing alpha-L-arabinofuranoside residues in alpha-L-arabinosides.</text>
        <dbReference type="EC" id="3.2.1.55"/>
    </reaction>
</comment>
<dbReference type="GO" id="GO:0045493">
    <property type="term" value="P:xylan catabolic process"/>
    <property type="evidence" value="ECO:0007669"/>
    <property type="project" value="UniProtKB-UniRule"/>
</dbReference>
<accession>A0A6A6QXT4</accession>
<evidence type="ECO:0000256" key="4">
    <source>
        <dbReference type="ARBA" id="ARBA00022525"/>
    </source>
</evidence>
<evidence type="ECO:0000256" key="6">
    <source>
        <dbReference type="ARBA" id="ARBA00022801"/>
    </source>
</evidence>
<evidence type="ECO:0000256" key="1">
    <source>
        <dbReference type="ARBA" id="ARBA00001462"/>
    </source>
</evidence>
<evidence type="ECO:0000256" key="8">
    <source>
        <dbReference type="RuleBase" id="RU368117"/>
    </source>
</evidence>
<keyword evidence="4 8" id="KW-0964">Secreted</keyword>
<dbReference type="OrthoDB" id="3156236at2759"/>
<feature type="signal peptide" evidence="9">
    <location>
        <begin position="1"/>
        <end position="16"/>
    </location>
</feature>
<sequence>MRSLIVLATAIAAAVASPLFVPDEPTSGRVNALTTRQTGSLPSSFKWSSSGILISPKSDSRNIAGIKDPSIVFHDGKYHVFASTAQSSGYNLVYLSFTDFSQANSATFNYLDQTPIGSGYRAAPQVFYFEPQSLWYLVFQDGNAAYSTNKDISNPSGWSAPKHFYSGTPSTVTANIGSGYWVDMWVICDASNCHLFSSDDNGHLYRSQTPLSSFPAGMTEPVIALSDAKNALFEASNVYSVGDGKYLLLVEAIGSDGKRYFRSWTASSIAGPWTGLADTEANPFARASNVAFEGTAWTQSISHGEMVRTDANQTMAISPCNLRYLYQGVSPSASGDYNSLPWRLGLLTQTNSAC</sequence>
<comment type="subcellular location">
    <subcellularLocation>
        <location evidence="2 8">Secreted</location>
    </subcellularLocation>
</comment>
<dbReference type="InterPro" id="IPR023296">
    <property type="entry name" value="Glyco_hydro_beta-prop_sf"/>
</dbReference>
<dbReference type="PANTHER" id="PTHR40631:SF2">
    <property type="entry name" value="ALPHA-L-ARABINOFURANOSIDASE"/>
    <property type="match status" value="1"/>
</dbReference>